<dbReference type="eggNOG" id="COG0500">
    <property type="taxonomic scope" value="Bacteria"/>
</dbReference>
<feature type="domain" description="S-adenosylmethionine-dependent methyltransferase Rv2258c-like winged HTH" evidence="2">
    <location>
        <begin position="27"/>
        <end position="90"/>
    </location>
</feature>
<dbReference type="Proteomes" id="UP000022611">
    <property type="component" value="Unassembled WGS sequence"/>
</dbReference>
<dbReference type="SUPFAM" id="SSF46785">
    <property type="entry name" value="Winged helix' DNA-binding domain"/>
    <property type="match status" value="1"/>
</dbReference>
<evidence type="ECO:0000259" key="2">
    <source>
        <dbReference type="Pfam" id="PF21320"/>
    </source>
</evidence>
<dbReference type="Pfam" id="PF21320">
    <property type="entry name" value="WHD_Rv2258c"/>
    <property type="match status" value="1"/>
</dbReference>
<accession>A0A010RWB0</accession>
<gene>
    <name evidence="3" type="ORF">HK44_016530</name>
</gene>
<dbReference type="InterPro" id="IPR053173">
    <property type="entry name" value="SAM-binding_MTase"/>
</dbReference>
<dbReference type="EMBL" id="AFOY02000002">
    <property type="protein sequence ID" value="EXF96541.1"/>
    <property type="molecule type" value="Genomic_DNA"/>
</dbReference>
<dbReference type="HOGENOM" id="CLU_063529_0_0_6"/>
<feature type="domain" description="Methyltransferase" evidence="1">
    <location>
        <begin position="168"/>
        <end position="281"/>
    </location>
</feature>
<dbReference type="PANTHER" id="PTHR45128:SF2">
    <property type="entry name" value="METHYLTRANSFERASE DOMAIN-CONTAINING PROTEIN"/>
    <property type="match status" value="1"/>
</dbReference>
<dbReference type="Gene3D" id="1.10.10.10">
    <property type="entry name" value="Winged helix-like DNA-binding domain superfamily/Winged helix DNA-binding domain"/>
    <property type="match status" value="1"/>
</dbReference>
<evidence type="ECO:0000259" key="1">
    <source>
        <dbReference type="Pfam" id="PF13847"/>
    </source>
</evidence>
<dbReference type="GO" id="GO:0032259">
    <property type="term" value="P:methylation"/>
    <property type="evidence" value="ECO:0007669"/>
    <property type="project" value="UniProtKB-KW"/>
</dbReference>
<comment type="caution">
    <text evidence="3">The sequence shown here is derived from an EMBL/GenBank/DDBJ whole genome shotgun (WGS) entry which is preliminary data.</text>
</comment>
<evidence type="ECO:0000313" key="4">
    <source>
        <dbReference type="Proteomes" id="UP000022611"/>
    </source>
</evidence>
<dbReference type="Gene3D" id="3.40.50.150">
    <property type="entry name" value="Vaccinia Virus protein VP39"/>
    <property type="match status" value="1"/>
</dbReference>
<keyword evidence="3" id="KW-0808">Transferase</keyword>
<dbReference type="InterPro" id="IPR036390">
    <property type="entry name" value="WH_DNA-bd_sf"/>
</dbReference>
<dbReference type="CDD" id="cd02440">
    <property type="entry name" value="AdoMet_MTases"/>
    <property type="match status" value="1"/>
</dbReference>
<keyword evidence="3" id="KW-0489">Methyltransferase</keyword>
<name>A0A010RWB0_PSEFL</name>
<dbReference type="PATRIC" id="fig|1042209.11.peg.455"/>
<dbReference type="AlphaFoldDB" id="A0A010RWB0"/>
<proteinExistence type="predicted"/>
<dbReference type="InterPro" id="IPR029063">
    <property type="entry name" value="SAM-dependent_MTases_sf"/>
</dbReference>
<dbReference type="GO" id="GO:0008168">
    <property type="term" value="F:methyltransferase activity"/>
    <property type="evidence" value="ECO:0007669"/>
    <property type="project" value="UniProtKB-KW"/>
</dbReference>
<dbReference type="SUPFAM" id="SSF53335">
    <property type="entry name" value="S-adenosyl-L-methionine-dependent methyltransferases"/>
    <property type="match status" value="1"/>
</dbReference>
<protein>
    <submittedName>
        <fullName evidence="3">SAM-dependent methyltransferase PhcB</fullName>
    </submittedName>
</protein>
<dbReference type="InterPro" id="IPR025714">
    <property type="entry name" value="Methyltranfer_dom"/>
</dbReference>
<dbReference type="PANTHER" id="PTHR45128">
    <property type="entry name" value="METHYLTRANSFERASE TYPE 11"/>
    <property type="match status" value="1"/>
</dbReference>
<dbReference type="OrthoDB" id="9801363at2"/>
<sequence length="348" mass="37423">MDEAKLNDFMGKVVSDMGGAAMLANMILGDELGLYRAMADSQPVTPEALASKTGCNARLLREWLSAHAASGYMEHVDGKFRLPEEQALALAIEDSPVYVPGGAAVIASFYHDKDKLIAAMRGNGALAWGDHHSCMFKGTERFFRPGYRAHLVGEWLPALEGVVDKLQAGAKVADVGCGHGASTVVMAKAFPASSFVGFDYHAPSITTATQRAEEGGVADRTRFVQSTAKNFPGNDYDLICYFDCLHDMGDPVGAAKHAYESLKPDGTVLLVEPFANDHLDENATPVGRLFYAASTFICTPNSLSQEVGLGLGAQAGEARLRDVFTQAGFKHFRRAAETPFNLILEARK</sequence>
<dbReference type="Pfam" id="PF13847">
    <property type="entry name" value="Methyltransf_31"/>
    <property type="match status" value="1"/>
</dbReference>
<organism evidence="3 4">
    <name type="scientific">Pseudomonas fluorescens HK44</name>
    <dbReference type="NCBI Taxonomy" id="1042209"/>
    <lineage>
        <taxon>Bacteria</taxon>
        <taxon>Pseudomonadati</taxon>
        <taxon>Pseudomonadota</taxon>
        <taxon>Gammaproteobacteria</taxon>
        <taxon>Pseudomonadales</taxon>
        <taxon>Pseudomonadaceae</taxon>
        <taxon>Pseudomonas</taxon>
    </lineage>
</organism>
<reference evidence="3 4" key="1">
    <citation type="journal article" date="2011" name="J. Bacteriol.">
        <title>Draft genome sequence of the polycyclic aromatic hydrocarbon-degrading, genetically engineered bioluminescent bioreporter Pseudomonas fluorescens HK44.</title>
        <authorList>
            <person name="Chauhan A."/>
            <person name="Layton A.C."/>
            <person name="Williams D.E."/>
            <person name="Smartt A.E."/>
            <person name="Ripp S."/>
            <person name="Karpinets T.V."/>
            <person name="Brown S.D."/>
            <person name="Sayler G.S."/>
        </authorList>
    </citation>
    <scope>NUCLEOTIDE SEQUENCE [LARGE SCALE GENOMIC DNA]</scope>
    <source>
        <strain evidence="3 4">HK44</strain>
    </source>
</reference>
<evidence type="ECO:0000313" key="3">
    <source>
        <dbReference type="EMBL" id="EXF96541.1"/>
    </source>
</evidence>
<dbReference type="RefSeq" id="WP_019689783.1">
    <property type="nucleotide sequence ID" value="NZ_AFOY02000002.1"/>
</dbReference>
<dbReference type="InterPro" id="IPR036388">
    <property type="entry name" value="WH-like_DNA-bd_sf"/>
</dbReference>
<dbReference type="InterPro" id="IPR048711">
    <property type="entry name" value="WHD_Rv2258c"/>
</dbReference>